<dbReference type="GO" id="GO:0016757">
    <property type="term" value="F:glycosyltransferase activity"/>
    <property type="evidence" value="ECO:0007669"/>
    <property type="project" value="UniProtKB-KW"/>
</dbReference>
<evidence type="ECO:0000259" key="4">
    <source>
        <dbReference type="Pfam" id="PF13439"/>
    </source>
</evidence>
<keyword evidence="2" id="KW-0472">Membrane</keyword>
<sequence length="565" mass="62469">MVWSMTSDLSCSTTRMKAPGRARQLRVCRGHSGARVSGCRVLLLQTSTRSLQSVEVGFRILMASLSIPPSEHRPQQASSEIVFPADLQGKRVLLATESLGPVNGVSRTTASLINYLRENGVQVATVAPRFKGQKKFNSRTCKDPEVRVDGYPLPYNPDLTVAYPLRLDRLFVRSFKPDLIYLASPASVGFQLLLQVRQLDSPPPVLLNFQTDLSAYSEIIFPRPMDHFAVWLLRSVQGFLFNHRAIHTIFYPSGYVRSYLEKAGAPMKKCVHLGRGVDTGLFDPSTRDDDYRKELAPSGEIILVCVGRLAPEKGFKFLSEVAEQLQANGLTFKLLIVGGNRNPAVEDDVRAYFQKLGDRVVFTGFLEGAALARAYASGDIFLHCSITETFGLVVLEAMASGLPVVARDCGGPSEIVVDQKSGYLIPPDDLNAFVASVESIARDTGLRRELSEAARVIALDTTWRKINNRVACQLAEALKMPPPYVRRPIRNWILSHAVTFTSSLIVATKLNAAIGLICFMWMIAVLPLLIHGNSVFPATWLRFHTFPTFRSLGNGVSNYLKLKGR</sequence>
<dbReference type="AlphaFoldDB" id="A0A8E2EH61"/>
<dbReference type="InterPro" id="IPR050194">
    <property type="entry name" value="Glycosyltransferase_grp1"/>
</dbReference>
<feature type="domain" description="Glycosyltransferase subfamily 4-like N-terminal" evidence="4">
    <location>
        <begin position="102"/>
        <end position="279"/>
    </location>
</feature>
<dbReference type="Proteomes" id="UP000250266">
    <property type="component" value="Unassembled WGS sequence"/>
</dbReference>
<gene>
    <name evidence="5" type="ORF">K432DRAFT_390143</name>
</gene>
<name>A0A8E2EH61_9PEZI</name>
<keyword evidence="5" id="KW-0808">Transferase</keyword>
<proteinExistence type="predicted"/>
<dbReference type="Gene3D" id="3.40.50.2000">
    <property type="entry name" value="Glycogen Phosphorylase B"/>
    <property type="match status" value="2"/>
</dbReference>
<feature type="transmembrane region" description="Helical" evidence="2">
    <location>
        <begin position="510"/>
        <end position="530"/>
    </location>
</feature>
<evidence type="ECO:0000256" key="1">
    <source>
        <dbReference type="ARBA" id="ARBA00022676"/>
    </source>
</evidence>
<accession>A0A8E2EH61</accession>
<evidence type="ECO:0000313" key="5">
    <source>
        <dbReference type="EMBL" id="OCK83768.1"/>
    </source>
</evidence>
<keyword evidence="6" id="KW-1185">Reference proteome</keyword>
<organism evidence="5 6">
    <name type="scientific">Lepidopterella palustris CBS 459.81</name>
    <dbReference type="NCBI Taxonomy" id="1314670"/>
    <lineage>
        <taxon>Eukaryota</taxon>
        <taxon>Fungi</taxon>
        <taxon>Dikarya</taxon>
        <taxon>Ascomycota</taxon>
        <taxon>Pezizomycotina</taxon>
        <taxon>Dothideomycetes</taxon>
        <taxon>Pleosporomycetidae</taxon>
        <taxon>Mytilinidiales</taxon>
        <taxon>Argynnaceae</taxon>
        <taxon>Lepidopterella</taxon>
    </lineage>
</organism>
<dbReference type="PANTHER" id="PTHR45947">
    <property type="entry name" value="SULFOQUINOVOSYL TRANSFERASE SQD2"/>
    <property type="match status" value="1"/>
</dbReference>
<evidence type="ECO:0000259" key="3">
    <source>
        <dbReference type="Pfam" id="PF00534"/>
    </source>
</evidence>
<dbReference type="OrthoDB" id="512920at2759"/>
<keyword evidence="2" id="KW-1133">Transmembrane helix</keyword>
<dbReference type="SUPFAM" id="SSF53756">
    <property type="entry name" value="UDP-Glycosyltransferase/glycogen phosphorylase"/>
    <property type="match status" value="1"/>
</dbReference>
<dbReference type="InterPro" id="IPR001296">
    <property type="entry name" value="Glyco_trans_1"/>
</dbReference>
<feature type="domain" description="Glycosyl transferase family 1" evidence="3">
    <location>
        <begin position="288"/>
        <end position="455"/>
    </location>
</feature>
<keyword evidence="2" id="KW-0812">Transmembrane</keyword>
<dbReference type="CDD" id="cd03814">
    <property type="entry name" value="GT4-like"/>
    <property type="match status" value="1"/>
</dbReference>
<dbReference type="Pfam" id="PF00534">
    <property type="entry name" value="Glycos_transf_1"/>
    <property type="match status" value="1"/>
</dbReference>
<dbReference type="EMBL" id="KV744853">
    <property type="protein sequence ID" value="OCK83768.1"/>
    <property type="molecule type" value="Genomic_DNA"/>
</dbReference>
<dbReference type="InterPro" id="IPR028098">
    <property type="entry name" value="Glyco_trans_4-like_N"/>
</dbReference>
<reference evidence="5 6" key="1">
    <citation type="journal article" date="2016" name="Nat. Commun.">
        <title>Ectomycorrhizal ecology is imprinted in the genome of the dominant symbiotic fungus Cenococcum geophilum.</title>
        <authorList>
            <consortium name="DOE Joint Genome Institute"/>
            <person name="Peter M."/>
            <person name="Kohler A."/>
            <person name="Ohm R.A."/>
            <person name="Kuo A."/>
            <person name="Krutzmann J."/>
            <person name="Morin E."/>
            <person name="Arend M."/>
            <person name="Barry K.W."/>
            <person name="Binder M."/>
            <person name="Choi C."/>
            <person name="Clum A."/>
            <person name="Copeland A."/>
            <person name="Grisel N."/>
            <person name="Haridas S."/>
            <person name="Kipfer T."/>
            <person name="LaButti K."/>
            <person name="Lindquist E."/>
            <person name="Lipzen A."/>
            <person name="Maire R."/>
            <person name="Meier B."/>
            <person name="Mihaltcheva S."/>
            <person name="Molinier V."/>
            <person name="Murat C."/>
            <person name="Poggeler S."/>
            <person name="Quandt C.A."/>
            <person name="Sperisen C."/>
            <person name="Tritt A."/>
            <person name="Tisserant E."/>
            <person name="Crous P.W."/>
            <person name="Henrissat B."/>
            <person name="Nehls U."/>
            <person name="Egli S."/>
            <person name="Spatafora J.W."/>
            <person name="Grigoriev I.V."/>
            <person name="Martin F.M."/>
        </authorList>
    </citation>
    <scope>NUCLEOTIDE SEQUENCE [LARGE SCALE GENOMIC DNA]</scope>
    <source>
        <strain evidence="5 6">CBS 459.81</strain>
    </source>
</reference>
<protein>
    <submittedName>
        <fullName evidence="5">Glycosyltransferase family 4 protein</fullName>
    </submittedName>
</protein>
<evidence type="ECO:0000256" key="2">
    <source>
        <dbReference type="SAM" id="Phobius"/>
    </source>
</evidence>
<evidence type="ECO:0000313" key="6">
    <source>
        <dbReference type="Proteomes" id="UP000250266"/>
    </source>
</evidence>
<dbReference type="PANTHER" id="PTHR45947:SF3">
    <property type="entry name" value="SULFOQUINOVOSYL TRANSFERASE SQD2"/>
    <property type="match status" value="1"/>
</dbReference>
<dbReference type="Pfam" id="PF13439">
    <property type="entry name" value="Glyco_transf_4"/>
    <property type="match status" value="1"/>
</dbReference>
<keyword evidence="1" id="KW-0328">Glycosyltransferase</keyword>